<dbReference type="PATRIC" id="fig|555500.3.peg.2643"/>
<proteinExistence type="predicted"/>
<evidence type="ECO:0000256" key="1">
    <source>
        <dbReference type="SAM" id="Coils"/>
    </source>
</evidence>
<gene>
    <name evidence="3" type="ORF">I215_12818</name>
</gene>
<dbReference type="InterPro" id="IPR007139">
    <property type="entry name" value="DUF349"/>
</dbReference>
<evidence type="ECO:0008006" key="5">
    <source>
        <dbReference type="Google" id="ProtNLM"/>
    </source>
</evidence>
<sequence length="651" mass="77672">MLDEKNDNLQDADGEKNQETTVESTSQPQETQQDQPANEPENAADLPEQKTEDDDAHTEIDQSNAEDAEDEGNKDRHEIPLLDYHAMSMEKLVEELDKLVNKQRVQAIKTHVDQIKSEFDLKYQDLYEQKKDDFIENGGNEIDFYYVSPAKKEFNEIYGTYREKRNQYYKSLEERLNNNLENRQQIIEELKGLINVEENINDTYKHFKNLQDRWRNAGPIPRVQYNDVWRTYHHHVERFYDFLDLNRELRDLDFKKNLEEKLKIIEQAEALAEIPDANKAFRELQILHKIWKEDLGPVDREHRENIWERFSAATKTIHHKRQEYFKNQDEIHEVNLAAKQEIIKKIKAITERPPHNHGGWQKLIKEIEALREEFFNAGRVPYKDNERTWSEFKGAVRRFNRSKNEYYKSLKKSQHVNLEKKMELVKIAEQNKDSEDFDQTTPLMKRIQADWKKIGHVPRKYSDKIWNEFKSACNHYFNRLHEAKNEYIKDELQAFEKKQNFMDSLKGYQLSGDKEKDLEQIKSFIADWKSIGRVPKNKKNIEGKFNKVLDGLFKKLNLGKQKSELIKYGNKVDQLANSDNENLIQNERIFIRRKIDEVKSEIRQLENNLQFINADDNNPIVMDVRKNIQKHHEDLDLWKAKLKEIKNISLD</sequence>
<keyword evidence="4" id="KW-1185">Reference proteome</keyword>
<dbReference type="Proteomes" id="UP000007364">
    <property type="component" value="Unassembled WGS sequence"/>
</dbReference>
<accession>K2QI29</accession>
<organism evidence="3 4">
    <name type="scientific">Galbibacter marinus</name>
    <dbReference type="NCBI Taxonomy" id="555500"/>
    <lineage>
        <taxon>Bacteria</taxon>
        <taxon>Pseudomonadati</taxon>
        <taxon>Bacteroidota</taxon>
        <taxon>Flavobacteriia</taxon>
        <taxon>Flavobacteriales</taxon>
        <taxon>Flavobacteriaceae</taxon>
        <taxon>Galbibacter</taxon>
    </lineage>
</organism>
<feature type="compositionally biased region" description="Basic and acidic residues" evidence="2">
    <location>
        <begin position="1"/>
        <end position="18"/>
    </location>
</feature>
<dbReference type="STRING" id="555500.I215_12818"/>
<feature type="compositionally biased region" description="Polar residues" evidence="2">
    <location>
        <begin position="19"/>
        <end position="36"/>
    </location>
</feature>
<dbReference type="OrthoDB" id="5422202at2"/>
<reference evidence="3 4" key="1">
    <citation type="journal article" date="2012" name="J. Bacteriol.">
        <title>Genome Sequence of Galbibacter marinum Type Strain ck-I2-15.</title>
        <authorList>
            <person name="Lai Q."/>
            <person name="Li C."/>
            <person name="Shao Z."/>
        </authorList>
    </citation>
    <scope>NUCLEOTIDE SEQUENCE [LARGE SCALE GENOMIC DNA]</scope>
    <source>
        <strain evidence="4">ck-I2-15</strain>
    </source>
</reference>
<feature type="region of interest" description="Disordered" evidence="2">
    <location>
        <begin position="1"/>
        <end position="75"/>
    </location>
</feature>
<feature type="coiled-coil region" evidence="1">
    <location>
        <begin position="588"/>
        <end position="615"/>
    </location>
</feature>
<evidence type="ECO:0000313" key="3">
    <source>
        <dbReference type="EMBL" id="EKF54362.1"/>
    </source>
</evidence>
<comment type="caution">
    <text evidence="3">The sequence shown here is derived from an EMBL/GenBank/DDBJ whole genome shotgun (WGS) entry which is preliminary data.</text>
</comment>
<protein>
    <recommendedName>
        <fullName evidence="5">Chromosome segregation protein</fullName>
    </recommendedName>
</protein>
<evidence type="ECO:0000313" key="4">
    <source>
        <dbReference type="Proteomes" id="UP000007364"/>
    </source>
</evidence>
<evidence type="ECO:0000256" key="2">
    <source>
        <dbReference type="SAM" id="MobiDB-lite"/>
    </source>
</evidence>
<dbReference type="RefSeq" id="WP_008992402.1">
    <property type="nucleotide sequence ID" value="NZ_AMSG01000023.1"/>
</dbReference>
<keyword evidence="1" id="KW-0175">Coiled coil</keyword>
<dbReference type="EMBL" id="AMSG01000023">
    <property type="protein sequence ID" value="EKF54362.1"/>
    <property type="molecule type" value="Genomic_DNA"/>
</dbReference>
<dbReference type="AlphaFoldDB" id="K2QI29"/>
<dbReference type="eggNOG" id="COG1256">
    <property type="taxonomic scope" value="Bacteria"/>
</dbReference>
<dbReference type="Pfam" id="PF03993">
    <property type="entry name" value="DUF349"/>
    <property type="match status" value="5"/>
</dbReference>
<name>K2QI29_9FLAO</name>